<dbReference type="EMBL" id="CAMPGE010003273">
    <property type="protein sequence ID" value="CAI2362099.1"/>
    <property type="molecule type" value="Genomic_DNA"/>
</dbReference>
<name>A0AAD1X601_EUPCR</name>
<gene>
    <name evidence="2" type="ORF">ECRASSUSDP1_LOCUS3417</name>
</gene>
<accession>A0AAD1X601</accession>
<evidence type="ECO:0000256" key="1">
    <source>
        <dbReference type="SAM" id="MobiDB-lite"/>
    </source>
</evidence>
<feature type="region of interest" description="Disordered" evidence="1">
    <location>
        <begin position="107"/>
        <end position="126"/>
    </location>
</feature>
<organism evidence="2 3">
    <name type="scientific">Euplotes crassus</name>
    <dbReference type="NCBI Taxonomy" id="5936"/>
    <lineage>
        <taxon>Eukaryota</taxon>
        <taxon>Sar</taxon>
        <taxon>Alveolata</taxon>
        <taxon>Ciliophora</taxon>
        <taxon>Intramacronucleata</taxon>
        <taxon>Spirotrichea</taxon>
        <taxon>Hypotrichia</taxon>
        <taxon>Euplotida</taxon>
        <taxon>Euplotidae</taxon>
        <taxon>Moneuplotes</taxon>
    </lineage>
</organism>
<evidence type="ECO:0000313" key="2">
    <source>
        <dbReference type="EMBL" id="CAI2362099.1"/>
    </source>
</evidence>
<proteinExistence type="predicted"/>
<sequence>MNLQENTGNNIKIQNFMNNLPRASENARPKMTKNKTKVIRYPKERSQKILQQKGRNFVQNLKAIDYRNKREKMIARSLEAAGNDKFRNKNTMKNSIEHFIGIAENAAGTEGTNSNPPDRKTSKFGETQSIDGCDLWMTQNFHLGRSLELSNETKSMEKKFIRFSSTSKDFFKRLDQSIEVNVNEGLKHMNSFQKNKLKSLRLSKNSLERSLLNAEDKSIKDIDYDLLTEEEKEVYNKRIKTKLIEFKKKSEEIYPDSVRNQQILFKDRLKFNKMKLQTMRRFKFQKLKNDGLGTFKHLAKYEIIRSREPKVEDKLLSSKNNKSKEFVKFLISKVIDTKSKIKTNEKKSQHFFKNTFTNQRNFTQERISGAEFKSKFIEKHNKGLFCRKSTYEKIAKRVMPSIRYEVGKS</sequence>
<evidence type="ECO:0000313" key="3">
    <source>
        <dbReference type="Proteomes" id="UP001295684"/>
    </source>
</evidence>
<dbReference type="AlphaFoldDB" id="A0AAD1X601"/>
<keyword evidence="3" id="KW-1185">Reference proteome</keyword>
<reference evidence="2" key="1">
    <citation type="submission" date="2023-07" db="EMBL/GenBank/DDBJ databases">
        <authorList>
            <consortium name="AG Swart"/>
            <person name="Singh M."/>
            <person name="Singh A."/>
            <person name="Seah K."/>
            <person name="Emmerich C."/>
        </authorList>
    </citation>
    <scope>NUCLEOTIDE SEQUENCE</scope>
    <source>
        <strain evidence="2">DP1</strain>
    </source>
</reference>
<protein>
    <submittedName>
        <fullName evidence="2">Uncharacterized protein</fullName>
    </submittedName>
</protein>
<dbReference type="Proteomes" id="UP001295684">
    <property type="component" value="Unassembled WGS sequence"/>
</dbReference>
<comment type="caution">
    <text evidence="2">The sequence shown here is derived from an EMBL/GenBank/DDBJ whole genome shotgun (WGS) entry which is preliminary data.</text>
</comment>